<dbReference type="RefSeq" id="WP_103129020.1">
    <property type="nucleotide sequence ID" value="NZ_BFAG01000005.1"/>
</dbReference>
<dbReference type="OrthoDB" id="70819at2"/>
<dbReference type="AlphaFoldDB" id="A0A2I9CUP8"/>
<dbReference type="Proteomes" id="UP000236569">
    <property type="component" value="Unassembled WGS sequence"/>
</dbReference>
<reference evidence="2" key="1">
    <citation type="submission" date="2018-01" db="EMBL/GenBank/DDBJ databases">
        <title>Draft Genome Sequence of the Radioresistant Bacterium Deinococcus aerius TR0125, Isolated from the Higher Atmosphere above Japan.</title>
        <authorList>
            <person name="Satoh K."/>
            <person name="Arai H."/>
            <person name="Sanzen T."/>
            <person name="Kawaguchi Y."/>
            <person name="Hayashi H."/>
            <person name="Yokobori S."/>
            <person name="Yamagishi A."/>
            <person name="Oono Y."/>
            <person name="Narumi I."/>
        </authorList>
    </citation>
    <scope>NUCLEOTIDE SEQUENCE [LARGE SCALE GENOMIC DNA]</scope>
    <source>
        <strain evidence="2">TR0125</strain>
    </source>
</reference>
<evidence type="ECO:0000313" key="1">
    <source>
        <dbReference type="EMBL" id="GBF05582.1"/>
    </source>
</evidence>
<organism evidence="1 2">
    <name type="scientific">Deinococcus aerius</name>
    <dbReference type="NCBI Taxonomy" id="200253"/>
    <lineage>
        <taxon>Bacteria</taxon>
        <taxon>Thermotogati</taxon>
        <taxon>Deinococcota</taxon>
        <taxon>Deinococci</taxon>
        <taxon>Deinococcales</taxon>
        <taxon>Deinococcaceae</taxon>
        <taxon>Deinococcus</taxon>
    </lineage>
</organism>
<comment type="caution">
    <text evidence="1">The sequence shown here is derived from an EMBL/GenBank/DDBJ whole genome shotgun (WGS) entry which is preliminary data.</text>
</comment>
<dbReference type="EMBL" id="BFAG01000005">
    <property type="protein sequence ID" value="GBF05582.1"/>
    <property type="molecule type" value="Genomic_DNA"/>
</dbReference>
<sequence length="84" mass="9723">MDLWDLRDELIFPDLRLTLGRHLGTGEPCLLFMVQRGPGEYPARLRISEDDFRQYRQDPHLAARRTDEYQGLTCEEVRGAGGEC</sequence>
<proteinExistence type="predicted"/>
<keyword evidence="2" id="KW-1185">Reference proteome</keyword>
<name>A0A2I9CUP8_9DEIO</name>
<protein>
    <submittedName>
        <fullName evidence="1">Uncharacterized protein</fullName>
    </submittedName>
</protein>
<gene>
    <name evidence="1" type="ORF">DAERI_050091</name>
</gene>
<evidence type="ECO:0000313" key="2">
    <source>
        <dbReference type="Proteomes" id="UP000236569"/>
    </source>
</evidence>
<accession>A0A2I9CUP8</accession>